<comment type="similarity">
    <text evidence="1">Belongs to the GDA1/CD39 NTPase family.</text>
</comment>
<evidence type="ECO:0000256" key="1">
    <source>
        <dbReference type="ARBA" id="ARBA00009283"/>
    </source>
</evidence>
<organism evidence="7 8">
    <name type="scientific">Trichomonas vaginalis (strain ATCC PRA-98 / G3)</name>
    <dbReference type="NCBI Taxonomy" id="412133"/>
    <lineage>
        <taxon>Eukaryota</taxon>
        <taxon>Metamonada</taxon>
        <taxon>Parabasalia</taxon>
        <taxon>Trichomonadida</taxon>
        <taxon>Trichomonadidae</taxon>
        <taxon>Trichomonas</taxon>
    </lineage>
</organism>
<dbReference type="Gene3D" id="3.30.420.150">
    <property type="entry name" value="Exopolyphosphatase. Domain 2"/>
    <property type="match status" value="1"/>
</dbReference>
<gene>
    <name evidence="7" type="ORF">TVAG_351590</name>
</gene>
<keyword evidence="6" id="KW-0732">Signal</keyword>
<keyword evidence="2" id="KW-0378">Hydrolase</keyword>
<feature type="transmembrane region" description="Helical" evidence="5">
    <location>
        <begin position="389"/>
        <end position="413"/>
    </location>
</feature>
<name>A2DZP3_TRIV3</name>
<dbReference type="InParanoid" id="A2DZP3"/>
<keyword evidence="8" id="KW-1185">Reference proteome</keyword>
<dbReference type="AlphaFoldDB" id="A2DZP3"/>
<dbReference type="GO" id="GO:0005524">
    <property type="term" value="F:ATP binding"/>
    <property type="evidence" value="ECO:0007669"/>
    <property type="project" value="UniProtKB-KW"/>
</dbReference>
<dbReference type="RefSeq" id="XP_001326334.1">
    <property type="nucleotide sequence ID" value="XM_001326299.1"/>
</dbReference>
<dbReference type="Pfam" id="PF01150">
    <property type="entry name" value="GDA1_CD39"/>
    <property type="match status" value="1"/>
</dbReference>
<reference evidence="7" key="1">
    <citation type="submission" date="2006-10" db="EMBL/GenBank/DDBJ databases">
        <authorList>
            <person name="Amadeo P."/>
            <person name="Zhao Q."/>
            <person name="Wortman J."/>
            <person name="Fraser-Liggett C."/>
            <person name="Carlton J."/>
        </authorList>
    </citation>
    <scope>NUCLEOTIDE SEQUENCE</scope>
    <source>
        <strain evidence="7">G3</strain>
    </source>
</reference>
<feature type="chain" id="PRO_5002643053" description="GDA1/CD39 family protein" evidence="6">
    <location>
        <begin position="17"/>
        <end position="435"/>
    </location>
</feature>
<keyword evidence="4" id="KW-0067">ATP-binding</keyword>
<dbReference type="InterPro" id="IPR000407">
    <property type="entry name" value="GDA1_CD39_NTPase"/>
</dbReference>
<dbReference type="VEuPathDB" id="TrichDB:TVAG_351590"/>
<evidence type="ECO:0008006" key="9">
    <source>
        <dbReference type="Google" id="ProtNLM"/>
    </source>
</evidence>
<feature type="active site" description="Proton acceptor" evidence="3">
    <location>
        <position position="142"/>
    </location>
</feature>
<dbReference type="EMBL" id="DS113275">
    <property type="protein sequence ID" value="EAY14111.1"/>
    <property type="molecule type" value="Genomic_DNA"/>
</dbReference>
<dbReference type="CDD" id="cd24003">
    <property type="entry name" value="ASKHA_NBD_GDA1_CD39_NTPase"/>
    <property type="match status" value="1"/>
</dbReference>
<reference evidence="7" key="2">
    <citation type="journal article" date="2007" name="Science">
        <title>Draft genome sequence of the sexually transmitted pathogen Trichomonas vaginalis.</title>
        <authorList>
            <person name="Carlton J.M."/>
            <person name="Hirt R.P."/>
            <person name="Silva J.C."/>
            <person name="Delcher A.L."/>
            <person name="Schatz M."/>
            <person name="Zhao Q."/>
            <person name="Wortman J.R."/>
            <person name="Bidwell S.L."/>
            <person name="Alsmark U.C.M."/>
            <person name="Besteiro S."/>
            <person name="Sicheritz-Ponten T."/>
            <person name="Noel C.J."/>
            <person name="Dacks J.B."/>
            <person name="Foster P.G."/>
            <person name="Simillion C."/>
            <person name="Van de Peer Y."/>
            <person name="Miranda-Saavedra D."/>
            <person name="Barton G.J."/>
            <person name="Westrop G.D."/>
            <person name="Mueller S."/>
            <person name="Dessi D."/>
            <person name="Fiori P.L."/>
            <person name="Ren Q."/>
            <person name="Paulsen I."/>
            <person name="Zhang H."/>
            <person name="Bastida-Corcuera F.D."/>
            <person name="Simoes-Barbosa A."/>
            <person name="Brown M.T."/>
            <person name="Hayes R.D."/>
            <person name="Mukherjee M."/>
            <person name="Okumura C.Y."/>
            <person name="Schneider R."/>
            <person name="Smith A.J."/>
            <person name="Vanacova S."/>
            <person name="Villalvazo M."/>
            <person name="Haas B.J."/>
            <person name="Pertea M."/>
            <person name="Feldblyum T.V."/>
            <person name="Utterback T.R."/>
            <person name="Shu C.L."/>
            <person name="Osoegawa K."/>
            <person name="de Jong P.J."/>
            <person name="Hrdy I."/>
            <person name="Horvathova L."/>
            <person name="Zubacova Z."/>
            <person name="Dolezal P."/>
            <person name="Malik S.B."/>
            <person name="Logsdon J.M. Jr."/>
            <person name="Henze K."/>
            <person name="Gupta A."/>
            <person name="Wang C.C."/>
            <person name="Dunne R.L."/>
            <person name="Upcroft J.A."/>
            <person name="Upcroft P."/>
            <person name="White O."/>
            <person name="Salzberg S.L."/>
            <person name="Tang P."/>
            <person name="Chiu C.-H."/>
            <person name="Lee Y.-S."/>
            <person name="Embley T.M."/>
            <person name="Coombs G.H."/>
            <person name="Mottram J.C."/>
            <person name="Tachezy J."/>
            <person name="Fraser-Liggett C.M."/>
            <person name="Johnson P.J."/>
        </authorList>
    </citation>
    <scope>NUCLEOTIDE SEQUENCE [LARGE SCALE GENOMIC DNA]</scope>
    <source>
        <strain evidence="7">G3</strain>
    </source>
</reference>
<dbReference type="GO" id="GO:0017110">
    <property type="term" value="F:nucleoside diphosphate phosphatase activity"/>
    <property type="evidence" value="ECO:0000318"/>
    <property type="project" value="GO_Central"/>
</dbReference>
<proteinExistence type="inferred from homology"/>
<evidence type="ECO:0000256" key="4">
    <source>
        <dbReference type="PIRSR" id="PIRSR600407-2"/>
    </source>
</evidence>
<keyword evidence="4" id="KW-0547">Nucleotide-binding</keyword>
<dbReference type="Proteomes" id="UP000001542">
    <property type="component" value="Unassembled WGS sequence"/>
</dbReference>
<feature type="signal peptide" evidence="6">
    <location>
        <begin position="1"/>
        <end position="16"/>
    </location>
</feature>
<keyword evidence="5" id="KW-1133">Transmembrane helix</keyword>
<evidence type="ECO:0000313" key="8">
    <source>
        <dbReference type="Proteomes" id="UP000001542"/>
    </source>
</evidence>
<dbReference type="OrthoDB" id="6372431at2759"/>
<dbReference type="Gene3D" id="3.30.420.40">
    <property type="match status" value="1"/>
</dbReference>
<dbReference type="STRING" id="5722.A2DZP3"/>
<protein>
    <recommendedName>
        <fullName evidence="9">GDA1/CD39 family protein</fullName>
    </recommendedName>
</protein>
<dbReference type="GO" id="GO:0016020">
    <property type="term" value="C:membrane"/>
    <property type="evidence" value="ECO:0000318"/>
    <property type="project" value="GO_Central"/>
</dbReference>
<dbReference type="SMR" id="A2DZP3"/>
<dbReference type="VEuPathDB" id="TrichDB:TVAGG3_0261130"/>
<dbReference type="PANTHER" id="PTHR11782:SF83">
    <property type="entry name" value="GUANOSINE-DIPHOSPHATASE"/>
    <property type="match status" value="1"/>
</dbReference>
<keyword evidence="5" id="KW-0812">Transmembrane</keyword>
<dbReference type="PANTHER" id="PTHR11782">
    <property type="entry name" value="ADENOSINE/GUANOSINE DIPHOSPHATASE"/>
    <property type="match status" value="1"/>
</dbReference>
<sequence length="435" mass="49230">MLFLFVYAVTSKITYGIGVDCGSTGSRVYLYQWDDDAKWPEVKPFSDSSKAVIKCSLKLADAAQFDETIPQLVQYIKDHIYAILKLDDIKRAKFTLYATAGMRLLDQKTQNDIIKRTIHVLRKETDFNFPDSNIRVISGQDEAYFAWISVNNLYSKFTDDVAVGITELGGASFQIAQQTDERDNSENYRTFKYNGKRHYVFVYSFLGFGVVEFYKQVAKSFIKKEKEKTDFPCLNTGYLYYLDSTPLYGQSDFDKCTTAVRNILLPEIQKAKIPPRSQGTKTFFGLGGITSYAQFANLSDHSTPSEFLDSVKHICSMTKEEMEEIASQDSFKYYYCLNGILQYNSFTDGFGIGNDPTIIRTELINGVNTSWTMGAILDVIANPPTSKTVIWIVVSVVSVLLIIIIIILVICLLKRKKSKKDESDMLNSQALLGAY</sequence>
<feature type="binding site" evidence="4">
    <location>
        <begin position="170"/>
        <end position="174"/>
    </location>
    <ligand>
        <name>ATP</name>
        <dbReference type="ChEBI" id="CHEBI:30616"/>
    </ligand>
</feature>
<dbReference type="OMA" id="TLPMINL"/>
<evidence type="ECO:0000256" key="2">
    <source>
        <dbReference type="ARBA" id="ARBA00022801"/>
    </source>
</evidence>
<dbReference type="eggNOG" id="KOG1386">
    <property type="taxonomic scope" value="Eukaryota"/>
</dbReference>
<dbReference type="KEGG" id="tva:4772099"/>
<evidence type="ECO:0000256" key="3">
    <source>
        <dbReference type="PIRSR" id="PIRSR600407-1"/>
    </source>
</evidence>
<accession>A2DZP3</accession>
<evidence type="ECO:0000256" key="6">
    <source>
        <dbReference type="SAM" id="SignalP"/>
    </source>
</evidence>
<evidence type="ECO:0000313" key="7">
    <source>
        <dbReference type="EMBL" id="EAY14111.1"/>
    </source>
</evidence>
<evidence type="ECO:0000256" key="5">
    <source>
        <dbReference type="SAM" id="Phobius"/>
    </source>
</evidence>
<dbReference type="GO" id="GO:0009134">
    <property type="term" value="P:nucleoside diphosphate catabolic process"/>
    <property type="evidence" value="ECO:0000318"/>
    <property type="project" value="GO_Central"/>
</dbReference>
<keyword evidence="5" id="KW-0472">Membrane</keyword>